<gene>
    <name evidence="2" type="ORF">ElyMa_005750100</name>
</gene>
<dbReference type="AlphaFoldDB" id="A0AAV4FMA9"/>
<comment type="caution">
    <text evidence="2">The sequence shown here is derived from an EMBL/GenBank/DDBJ whole genome shotgun (WGS) entry which is preliminary data.</text>
</comment>
<feature type="region of interest" description="Disordered" evidence="1">
    <location>
        <begin position="240"/>
        <end position="265"/>
    </location>
</feature>
<evidence type="ECO:0000313" key="3">
    <source>
        <dbReference type="Proteomes" id="UP000762676"/>
    </source>
</evidence>
<organism evidence="2 3">
    <name type="scientific">Elysia marginata</name>
    <dbReference type="NCBI Taxonomy" id="1093978"/>
    <lineage>
        <taxon>Eukaryota</taxon>
        <taxon>Metazoa</taxon>
        <taxon>Spiralia</taxon>
        <taxon>Lophotrochozoa</taxon>
        <taxon>Mollusca</taxon>
        <taxon>Gastropoda</taxon>
        <taxon>Heterobranchia</taxon>
        <taxon>Euthyneura</taxon>
        <taxon>Panpulmonata</taxon>
        <taxon>Sacoglossa</taxon>
        <taxon>Placobranchoidea</taxon>
        <taxon>Plakobranchidae</taxon>
        <taxon>Elysia</taxon>
    </lineage>
</organism>
<sequence length="265" mass="29063">MAPRSKSGLGQEEASIGNLQKGPLVNMYGPGSVFYLIRKRAKEMEARRRRRNVIPASNYRSTGISHKSSPVAMALAATRGIIDTATATAVYNNHNAAAAHDRGRGHGHEMEDYPDQGPPTPTESMINLYGPPPHESASQHGLDDADFMDGGRGTWGVDYDDEFEEGYDWASSDMALSQLEARMSQWYDSLGTAIKGTCVVPLHRYQVEDENRPKPGNKVYVKLRSKPKNVSFFAIQSANDEYSSSDEAQPKPSAQGSRSPISRSV</sequence>
<reference evidence="2 3" key="1">
    <citation type="journal article" date="2021" name="Elife">
        <title>Chloroplast acquisition without the gene transfer in kleptoplastic sea slugs, Plakobranchus ocellatus.</title>
        <authorList>
            <person name="Maeda T."/>
            <person name="Takahashi S."/>
            <person name="Yoshida T."/>
            <person name="Shimamura S."/>
            <person name="Takaki Y."/>
            <person name="Nagai Y."/>
            <person name="Toyoda A."/>
            <person name="Suzuki Y."/>
            <person name="Arimoto A."/>
            <person name="Ishii H."/>
            <person name="Satoh N."/>
            <person name="Nishiyama T."/>
            <person name="Hasebe M."/>
            <person name="Maruyama T."/>
            <person name="Minagawa J."/>
            <person name="Obokata J."/>
            <person name="Shigenobu S."/>
        </authorList>
    </citation>
    <scope>NUCLEOTIDE SEQUENCE [LARGE SCALE GENOMIC DNA]</scope>
</reference>
<dbReference type="Proteomes" id="UP000762676">
    <property type="component" value="Unassembled WGS sequence"/>
</dbReference>
<name>A0AAV4FMA9_9GAST</name>
<proteinExistence type="predicted"/>
<evidence type="ECO:0000313" key="2">
    <source>
        <dbReference type="EMBL" id="GFR74224.1"/>
    </source>
</evidence>
<evidence type="ECO:0000256" key="1">
    <source>
        <dbReference type="SAM" id="MobiDB-lite"/>
    </source>
</evidence>
<accession>A0AAV4FMA9</accession>
<feature type="compositionally biased region" description="Basic and acidic residues" evidence="1">
    <location>
        <begin position="99"/>
        <end position="111"/>
    </location>
</feature>
<keyword evidence="3" id="KW-1185">Reference proteome</keyword>
<feature type="region of interest" description="Disordered" evidence="1">
    <location>
        <begin position="99"/>
        <end position="118"/>
    </location>
</feature>
<dbReference type="EMBL" id="BMAT01011510">
    <property type="protein sequence ID" value="GFR74224.1"/>
    <property type="molecule type" value="Genomic_DNA"/>
</dbReference>
<protein>
    <submittedName>
        <fullName evidence="2">Uncharacterized protein</fullName>
    </submittedName>
</protein>